<dbReference type="GO" id="GO:0015631">
    <property type="term" value="F:tubulin binding"/>
    <property type="evidence" value="ECO:0007669"/>
    <property type="project" value="TreeGrafter"/>
</dbReference>
<dbReference type="EMBL" id="OU898277">
    <property type="protein sequence ID" value="CAG9829674.1"/>
    <property type="molecule type" value="Genomic_DNA"/>
</dbReference>
<feature type="compositionally biased region" description="Polar residues" evidence="3">
    <location>
        <begin position="214"/>
        <end position="225"/>
    </location>
</feature>
<dbReference type="GO" id="GO:0005814">
    <property type="term" value="C:centriole"/>
    <property type="evidence" value="ECO:0007669"/>
    <property type="project" value="TreeGrafter"/>
</dbReference>
<dbReference type="GO" id="GO:0005813">
    <property type="term" value="C:centrosome"/>
    <property type="evidence" value="ECO:0007669"/>
    <property type="project" value="TreeGrafter"/>
</dbReference>
<evidence type="ECO:0000256" key="1">
    <source>
        <dbReference type="ARBA" id="ARBA00005627"/>
    </source>
</evidence>
<comment type="similarity">
    <text evidence="1">Belongs to the TCP10 family.</text>
</comment>
<evidence type="ECO:0000256" key="2">
    <source>
        <dbReference type="SAM" id="Coils"/>
    </source>
</evidence>
<dbReference type="GO" id="GO:0061511">
    <property type="term" value="P:centriole elongation"/>
    <property type="evidence" value="ECO:0007669"/>
    <property type="project" value="TreeGrafter"/>
</dbReference>
<dbReference type="GO" id="GO:0060271">
    <property type="term" value="P:cilium assembly"/>
    <property type="evidence" value="ECO:0007669"/>
    <property type="project" value="TreeGrafter"/>
</dbReference>
<dbReference type="InterPro" id="IPR009852">
    <property type="entry name" value="CENPJ_C_dom"/>
</dbReference>
<reference evidence="5" key="1">
    <citation type="submission" date="2022-01" db="EMBL/GenBank/DDBJ databases">
        <authorList>
            <person name="King R."/>
        </authorList>
    </citation>
    <scope>NUCLEOTIDE SEQUENCE</scope>
</reference>
<evidence type="ECO:0000256" key="3">
    <source>
        <dbReference type="SAM" id="MobiDB-lite"/>
    </source>
</evidence>
<protein>
    <recommendedName>
        <fullName evidence="4">Centromere protein J C-terminal domain-containing protein</fullName>
    </recommendedName>
</protein>
<feature type="coiled-coil region" evidence="2">
    <location>
        <begin position="400"/>
        <end position="554"/>
    </location>
</feature>
<dbReference type="PANTHER" id="PTHR10331:SF6">
    <property type="entry name" value="SPINDLE ASSEMBLY ABNORMAL 4"/>
    <property type="match status" value="1"/>
</dbReference>
<dbReference type="PANTHER" id="PTHR10331">
    <property type="entry name" value="T COMPLEX PROTEIN 10"/>
    <property type="match status" value="1"/>
</dbReference>
<evidence type="ECO:0000313" key="6">
    <source>
        <dbReference type="Proteomes" id="UP001153709"/>
    </source>
</evidence>
<feature type="domain" description="Centromere protein J C-terminal" evidence="4">
    <location>
        <begin position="788"/>
        <end position="818"/>
    </location>
</feature>
<gene>
    <name evidence="5" type="ORF">DIABBA_LOCUS3445</name>
</gene>
<organism evidence="5 6">
    <name type="scientific">Diabrotica balteata</name>
    <name type="common">Banded cucumber beetle</name>
    <dbReference type="NCBI Taxonomy" id="107213"/>
    <lineage>
        <taxon>Eukaryota</taxon>
        <taxon>Metazoa</taxon>
        <taxon>Ecdysozoa</taxon>
        <taxon>Arthropoda</taxon>
        <taxon>Hexapoda</taxon>
        <taxon>Insecta</taxon>
        <taxon>Pterygota</taxon>
        <taxon>Neoptera</taxon>
        <taxon>Endopterygota</taxon>
        <taxon>Coleoptera</taxon>
        <taxon>Polyphaga</taxon>
        <taxon>Cucujiformia</taxon>
        <taxon>Chrysomeloidea</taxon>
        <taxon>Chrysomelidae</taxon>
        <taxon>Galerucinae</taxon>
        <taxon>Diabroticina</taxon>
        <taxon>Diabroticites</taxon>
        <taxon>Diabrotica</taxon>
    </lineage>
</organism>
<dbReference type="Gene3D" id="2.60.450.20">
    <property type="match status" value="1"/>
</dbReference>
<name>A0A9N9XBQ2_DIABA</name>
<dbReference type="Proteomes" id="UP001153709">
    <property type="component" value="Chromosome 2"/>
</dbReference>
<sequence length="835" mass="95515">MSLVSSPYLIRLQELKLWQGNYDNLLQKQQEKSSEYIDLSDIDSLDGVTPMNESKSPKVSNDIINCADLDRQVILPTTKPFNELLEDKLANDQPYLPPAKQKQPFLKKGAGLARYKITPKTYTSKTKNKITTVNTNQEKENLIAPNEILSQEDQSITPLKVPEVSIRCKAKWTKVDNGDESSLKHQDESKFNSKYFIEKVNEFSHSFYSPNHCSGDSQMHNSSQSNKHEKEDFPENLCSDKSANELKLFEMLEEKANHSSFLSTNTSIVRLLANNPSNNTSPKKGPVTEDLNLYQELKSNDLFNKVLNCLKFSSQNKNEYCTDNQSRKSTSESDSSGNEKTTSFSNSSFYSEFETTLRGKDVDKAVNTDFKSDVGCINCIDLGSQIDKLQQKSSNLVSANLKLNQHVKELERQCDLLNCEIKRSRNDYEKDVEDLQKELEDERKKFAREKALVDMYISDLRPKKKESIEMENLKKELLEVKELLKLKETKNGTTQARLRNQIKQLEKDNSELKSSVEYWQKENAKLNAAQLVNRKAETRMLQQISRNLNRLTEETIKEVDNSNSPTNGKKENSKIQQKEKGKNVGELKQKVVKGIQVQEDLPKQNIYDKKKNPPVEIIYNNEDLDKQCESTLGLVDKEVAQNDNLNLSRKVLIEQEFPDGSKEIKFANGTSKTISPDGNLIYLQYANGDIRETNRINQTQKYYFASKSVWLTKHADGTEITEFPNGQKEERFPDGKVHVTTVDGRILIKYPDGSQEVNNPDGSRVVIGKEEKIIYLPNGQREIETPQFKKREYPNGTVKIIYPDGTQQSRYANGRVRIKDMTGTLIMDTNVEEMN</sequence>
<evidence type="ECO:0000313" key="5">
    <source>
        <dbReference type="EMBL" id="CAG9829674.1"/>
    </source>
</evidence>
<dbReference type="AlphaFoldDB" id="A0A9N9XBQ2"/>
<dbReference type="InterPro" id="IPR047002">
    <property type="entry name" value="Tcp10_C_sf"/>
</dbReference>
<feature type="region of interest" description="Disordered" evidence="3">
    <location>
        <begin position="214"/>
        <end position="237"/>
    </location>
</feature>
<feature type="region of interest" description="Disordered" evidence="3">
    <location>
        <begin position="320"/>
        <end position="345"/>
    </location>
</feature>
<evidence type="ECO:0000259" key="4">
    <source>
        <dbReference type="Pfam" id="PF07202"/>
    </source>
</evidence>
<keyword evidence="2" id="KW-0175">Coiled coil</keyword>
<dbReference type="Pfam" id="PF07202">
    <property type="entry name" value="Tcp10_C"/>
    <property type="match status" value="1"/>
</dbReference>
<feature type="compositionally biased region" description="Basic and acidic residues" evidence="3">
    <location>
        <begin position="568"/>
        <end position="583"/>
    </location>
</feature>
<feature type="region of interest" description="Disordered" evidence="3">
    <location>
        <begin position="555"/>
        <end position="583"/>
    </location>
</feature>
<dbReference type="OrthoDB" id="10252174at2759"/>
<keyword evidence="6" id="KW-1185">Reference proteome</keyword>
<proteinExistence type="inferred from homology"/>
<dbReference type="InterPro" id="IPR026581">
    <property type="entry name" value="TCP10L/CENPJ"/>
</dbReference>
<accession>A0A9N9XBQ2</accession>